<evidence type="ECO:0000256" key="1">
    <source>
        <dbReference type="SAM" id="MobiDB-lite"/>
    </source>
</evidence>
<dbReference type="Proteomes" id="UP001338125">
    <property type="component" value="Unassembled WGS sequence"/>
</dbReference>
<accession>A0ABR0SQN9</accession>
<proteinExistence type="predicted"/>
<protein>
    <submittedName>
        <fullName evidence="2">Uncharacterized protein</fullName>
    </submittedName>
</protein>
<organism evidence="2 3">
    <name type="scientific">Cladobotryum mycophilum</name>
    <dbReference type="NCBI Taxonomy" id="491253"/>
    <lineage>
        <taxon>Eukaryota</taxon>
        <taxon>Fungi</taxon>
        <taxon>Dikarya</taxon>
        <taxon>Ascomycota</taxon>
        <taxon>Pezizomycotina</taxon>
        <taxon>Sordariomycetes</taxon>
        <taxon>Hypocreomycetidae</taxon>
        <taxon>Hypocreales</taxon>
        <taxon>Hypocreaceae</taxon>
        <taxon>Cladobotryum</taxon>
    </lineage>
</organism>
<sequence>MPSINLDNQVFFDSNQLRIPKIQRQEPDILCENAHIPQPQAGTPSNDDAIVISSDDESDCEDSASVRSSSSLSPIDQLLAETQERRTVTDLNERKKSLDTSISGACDGHLAQDPMMDGPELRGPPQLPDRPILETWASMQAVWLNVESEARTTAMFARVSGKPDIKRSAVLSQGFFLFGLGRLLLNEQARDRGAHELLQVEDVLIISTLELEKMWHDVCVQISLSGVRVTSTKSVSRESAGQLYRRPGRQLRRWIAVQGSRRPTKLVSREAAA</sequence>
<keyword evidence="3" id="KW-1185">Reference proteome</keyword>
<gene>
    <name evidence="2" type="ORF">PT974_07490</name>
</gene>
<evidence type="ECO:0000313" key="2">
    <source>
        <dbReference type="EMBL" id="KAK5994050.1"/>
    </source>
</evidence>
<dbReference type="EMBL" id="JAVFKD010000012">
    <property type="protein sequence ID" value="KAK5994050.1"/>
    <property type="molecule type" value="Genomic_DNA"/>
</dbReference>
<evidence type="ECO:0000313" key="3">
    <source>
        <dbReference type="Proteomes" id="UP001338125"/>
    </source>
</evidence>
<name>A0ABR0SQN9_9HYPO</name>
<comment type="caution">
    <text evidence="2">The sequence shown here is derived from an EMBL/GenBank/DDBJ whole genome shotgun (WGS) entry which is preliminary data.</text>
</comment>
<reference evidence="2 3" key="1">
    <citation type="submission" date="2024-01" db="EMBL/GenBank/DDBJ databases">
        <title>Complete genome of Cladobotryum mycophilum ATHUM6906.</title>
        <authorList>
            <person name="Christinaki A.C."/>
            <person name="Myridakis A.I."/>
            <person name="Kouvelis V.N."/>
        </authorList>
    </citation>
    <scope>NUCLEOTIDE SEQUENCE [LARGE SCALE GENOMIC DNA]</scope>
    <source>
        <strain evidence="2 3">ATHUM6906</strain>
    </source>
</reference>
<feature type="compositionally biased region" description="Low complexity" evidence="1">
    <location>
        <begin position="63"/>
        <end position="73"/>
    </location>
</feature>
<feature type="region of interest" description="Disordered" evidence="1">
    <location>
        <begin position="35"/>
        <end position="73"/>
    </location>
</feature>